<name>A0A2K5BY37_AOTNA</name>
<protein>
    <recommendedName>
        <fullName evidence="4">Glycosylphosphatidylinositol anchor attachment 1</fullName>
    </recommendedName>
</protein>
<dbReference type="GO" id="GO:0042765">
    <property type="term" value="C:GPI-anchor transamidase complex"/>
    <property type="evidence" value="ECO:0007669"/>
    <property type="project" value="InterPro"/>
</dbReference>
<evidence type="ECO:0000313" key="3">
    <source>
        <dbReference type="Proteomes" id="UP000233020"/>
    </source>
</evidence>
<dbReference type="GO" id="GO:0016255">
    <property type="term" value="P:attachment of GPI anchor to protein"/>
    <property type="evidence" value="ECO:0007669"/>
    <property type="project" value="TreeGrafter"/>
</dbReference>
<evidence type="ECO:0008006" key="4">
    <source>
        <dbReference type="Google" id="ProtNLM"/>
    </source>
</evidence>
<feature type="transmembrane region" description="Helical" evidence="1">
    <location>
        <begin position="400"/>
        <end position="421"/>
    </location>
</feature>
<feature type="transmembrane region" description="Helical" evidence="1">
    <location>
        <begin position="306"/>
        <end position="329"/>
    </location>
</feature>
<reference evidence="2" key="1">
    <citation type="submission" date="2025-08" db="UniProtKB">
        <authorList>
            <consortium name="Ensembl"/>
        </authorList>
    </citation>
    <scope>IDENTIFICATION</scope>
</reference>
<proteinExistence type="predicted"/>
<dbReference type="OMA" id="MIGMEAW"/>
<dbReference type="AlphaFoldDB" id="A0A2K5BY37"/>
<dbReference type="InterPro" id="IPR007246">
    <property type="entry name" value="Gaa1"/>
</dbReference>
<organism evidence="2 3">
    <name type="scientific">Aotus nancymaae</name>
    <name type="common">Ma's night monkey</name>
    <dbReference type="NCBI Taxonomy" id="37293"/>
    <lineage>
        <taxon>Eukaryota</taxon>
        <taxon>Metazoa</taxon>
        <taxon>Chordata</taxon>
        <taxon>Craniata</taxon>
        <taxon>Vertebrata</taxon>
        <taxon>Euteleostomi</taxon>
        <taxon>Mammalia</taxon>
        <taxon>Eutheria</taxon>
        <taxon>Euarchontoglires</taxon>
        <taxon>Primates</taxon>
        <taxon>Haplorrhini</taxon>
        <taxon>Platyrrhini</taxon>
        <taxon>Aotidae</taxon>
        <taxon>Aotus</taxon>
    </lineage>
</organism>
<dbReference type="PIRSF" id="PIRSF036762">
    <property type="entry name" value="GAA1"/>
    <property type="match status" value="1"/>
</dbReference>
<dbReference type="GeneTree" id="ENSGT00390000013685"/>
<dbReference type="PANTHER" id="PTHR13304">
    <property type="entry name" value="GLYCOSYLPHOSPHATIDYLINOSITOL ANCHOR ATTACHMENT 1 PROTEIN"/>
    <property type="match status" value="1"/>
</dbReference>
<feature type="transmembrane region" description="Helical" evidence="1">
    <location>
        <begin position="441"/>
        <end position="464"/>
    </location>
</feature>
<dbReference type="Ensembl" id="ENSANAT00000012766.1">
    <property type="protein sequence ID" value="ENSANAP00000001370.1"/>
    <property type="gene ID" value="ENSANAG00000010880.1"/>
</dbReference>
<keyword evidence="1" id="KW-0812">Transmembrane</keyword>
<keyword evidence="1" id="KW-0472">Membrane</keyword>
<dbReference type="STRING" id="37293.ENSANAP00000001370"/>
<keyword evidence="3" id="KW-1185">Reference proteome</keyword>
<dbReference type="Pfam" id="PF04114">
    <property type="entry name" value="Gaa1"/>
    <property type="match status" value="1"/>
</dbReference>
<accession>A0A2K5BY37</accession>
<evidence type="ECO:0000256" key="1">
    <source>
        <dbReference type="SAM" id="Phobius"/>
    </source>
</evidence>
<dbReference type="PANTHER" id="PTHR13304:SF0">
    <property type="entry name" value="GLYCOSYLPHOSPHATIDYLINOSITOL ANCHOR ATTACHMENT 1 PROTEIN"/>
    <property type="match status" value="1"/>
</dbReference>
<keyword evidence="1" id="KW-1133">Transmembrane helix</keyword>
<dbReference type="Proteomes" id="UP000233020">
    <property type="component" value="Unplaced"/>
</dbReference>
<evidence type="ECO:0000313" key="2">
    <source>
        <dbReference type="Ensembl" id="ENSANAP00000001370.1"/>
    </source>
</evidence>
<feature type="transmembrane region" description="Helical" evidence="1">
    <location>
        <begin position="529"/>
        <end position="551"/>
    </location>
</feature>
<sequence length="552" mass="59990">VGLLSDPVCQRALAHLELCQNTPLCVLSYLADIAWLLALAFPPLTQCTHMSENTMGSAMFAGGDRAQAFAWDFAAHHRKLGALPVAWLEWTMRSVGLEVYTQFLSPRAAFPRHQRVWHPAGPCAASTESLVLTVPCGSDSTNTKDTTFLVTEHDLLGTEAWLEAYHDVNVTAVAIQATVTLELSSDVVTSLDVAVEGLNRQLPNLDLLNLFQTFCEKGDLLCTLQGKLQPQDYTLSLDGPLQCLQILLLMVLGQASGSHGLFRCYGVEALTLRGISSFCQYKYDLVVVGKALEGMLRKLNHLLERLHLSFFLYLLAMPATSFLLLVLGLKALELWMELHEAGVGLEKGAGSGPSVPLLPAQGVGLASVMASLMISQAMGLVFDVLPVLGQHVATQHFPVAEAEVVVLTLLAIYAAGLAQAHNTHQLVSTQTPDRGWMALKLVALIYLTLQLGCIALTNFSLGFLLDTTMGGAAALAEPHGLRTLYAALLAAMLLGSLLLWQELQEAPLSQLFLAALAQGVLEHHTYGVLLFPLLSLGLYPYWLLFWNVLFWK</sequence>
<feature type="transmembrane region" description="Helical" evidence="1">
    <location>
        <begin position="484"/>
        <end position="501"/>
    </location>
</feature>
<reference evidence="2" key="2">
    <citation type="submission" date="2025-09" db="UniProtKB">
        <authorList>
            <consortium name="Ensembl"/>
        </authorList>
    </citation>
    <scope>IDENTIFICATION</scope>
</reference>